<gene>
    <name evidence="1" type="ORF">AYI69_g1910</name>
</gene>
<reference evidence="2" key="1">
    <citation type="submission" date="2017-01" db="EMBL/GenBank/DDBJ databases">
        <authorList>
            <person name="Wang Y."/>
            <person name="White M."/>
            <person name="Kvist S."/>
            <person name="Moncalvo J.-M."/>
        </authorList>
    </citation>
    <scope>NUCLEOTIDE SEQUENCE [LARGE SCALE GENOMIC DNA]</scope>
    <source>
        <strain evidence="2">ID-206-W2</strain>
    </source>
</reference>
<keyword evidence="2" id="KW-1185">Reference proteome</keyword>
<proteinExistence type="predicted"/>
<protein>
    <submittedName>
        <fullName evidence="1">Uncharacterized protein</fullName>
    </submittedName>
</protein>
<organism evidence="1 2">
    <name type="scientific">Smittium culicis</name>
    <dbReference type="NCBI Taxonomy" id="133412"/>
    <lineage>
        <taxon>Eukaryota</taxon>
        <taxon>Fungi</taxon>
        <taxon>Fungi incertae sedis</taxon>
        <taxon>Zoopagomycota</taxon>
        <taxon>Kickxellomycotina</taxon>
        <taxon>Harpellomycetes</taxon>
        <taxon>Harpellales</taxon>
        <taxon>Legeriomycetaceae</taxon>
        <taxon>Smittium</taxon>
    </lineage>
</organism>
<evidence type="ECO:0000313" key="1">
    <source>
        <dbReference type="EMBL" id="OMJ28610.1"/>
    </source>
</evidence>
<dbReference type="AlphaFoldDB" id="A0A1R1YP39"/>
<comment type="caution">
    <text evidence="1">The sequence shown here is derived from an EMBL/GenBank/DDBJ whole genome shotgun (WGS) entry which is preliminary data.</text>
</comment>
<dbReference type="Proteomes" id="UP000187429">
    <property type="component" value="Unassembled WGS sequence"/>
</dbReference>
<evidence type="ECO:0000313" key="2">
    <source>
        <dbReference type="Proteomes" id="UP000187429"/>
    </source>
</evidence>
<accession>A0A1R1YP39</accession>
<sequence length="68" mass="7846">MQSSLCEQLLEIGFHDKNSPSRNSFYPLPWPILCSLQSDTYARVELVVSLLGRGYFLLPLKISLYYFS</sequence>
<name>A0A1R1YP39_9FUNG</name>
<dbReference type="EMBL" id="LSSM01000529">
    <property type="protein sequence ID" value="OMJ28610.1"/>
    <property type="molecule type" value="Genomic_DNA"/>
</dbReference>